<dbReference type="InterPro" id="IPR007837">
    <property type="entry name" value="DinB"/>
</dbReference>
<evidence type="ECO:0000256" key="3">
    <source>
        <dbReference type="PIRSR" id="PIRSR607837-1"/>
    </source>
</evidence>
<dbReference type="SUPFAM" id="SSF109854">
    <property type="entry name" value="DinB/YfiT-like putative metalloenzymes"/>
    <property type="match status" value="1"/>
</dbReference>
<dbReference type="InterPro" id="IPR034660">
    <property type="entry name" value="DinB/YfiT-like"/>
</dbReference>
<evidence type="ECO:0000256" key="1">
    <source>
        <dbReference type="ARBA" id="ARBA00008635"/>
    </source>
</evidence>
<dbReference type="EMBL" id="SNZH01000001">
    <property type="protein sequence ID" value="TDR48627.1"/>
    <property type="molecule type" value="Genomic_DNA"/>
</dbReference>
<dbReference type="OrthoDB" id="9807509at2"/>
<feature type="binding site" evidence="3">
    <location>
        <position position="50"/>
    </location>
    <ligand>
        <name>a divalent metal cation</name>
        <dbReference type="ChEBI" id="CHEBI:60240"/>
    </ligand>
</feature>
<dbReference type="GO" id="GO:0046872">
    <property type="term" value="F:metal ion binding"/>
    <property type="evidence" value="ECO:0007669"/>
    <property type="project" value="UniProtKB-KW"/>
</dbReference>
<keyword evidence="2 3" id="KW-0479">Metal-binding</keyword>
<dbReference type="Proteomes" id="UP000295293">
    <property type="component" value="Unassembled WGS sequence"/>
</dbReference>
<gene>
    <name evidence="4" type="ORF">DFR29_101247</name>
</gene>
<protein>
    <submittedName>
        <fullName evidence="4">Putative damage-inducible protein DinB</fullName>
    </submittedName>
</protein>
<organism evidence="4 5">
    <name type="scientific">Tahibacter aquaticus</name>
    <dbReference type="NCBI Taxonomy" id="520092"/>
    <lineage>
        <taxon>Bacteria</taxon>
        <taxon>Pseudomonadati</taxon>
        <taxon>Pseudomonadota</taxon>
        <taxon>Gammaproteobacteria</taxon>
        <taxon>Lysobacterales</taxon>
        <taxon>Rhodanobacteraceae</taxon>
        <taxon>Tahibacter</taxon>
    </lineage>
</organism>
<dbReference type="AlphaFoldDB" id="A0A4R6Z9M9"/>
<feature type="binding site" evidence="3">
    <location>
        <position position="134"/>
    </location>
    <ligand>
        <name>a divalent metal cation</name>
        <dbReference type="ChEBI" id="CHEBI:60240"/>
    </ligand>
</feature>
<name>A0A4R6Z9M9_9GAMM</name>
<feature type="binding site" evidence="3">
    <location>
        <position position="138"/>
    </location>
    <ligand>
        <name>a divalent metal cation</name>
        <dbReference type="ChEBI" id="CHEBI:60240"/>
    </ligand>
</feature>
<keyword evidence="5" id="KW-1185">Reference proteome</keyword>
<dbReference type="PANTHER" id="PTHR37302">
    <property type="entry name" value="SLR1116 PROTEIN"/>
    <property type="match status" value="1"/>
</dbReference>
<sequence>MDLHQHLRLMADYHVWALDRLYQPIDTLDDSDYFRDCGQFFGSIHGTLNHLLLVEHLWQARLRHEVFPAAGLDQQLEPDRDRLKQRLREFALGWRPFVDGMSAAQLAGDLAYRSMQGDAFKLPFASLVLHVFNHATHHRGQASIGLVQMGRTAPVMDLPYFLNDLPPEQLHGG</sequence>
<reference evidence="4 5" key="1">
    <citation type="submission" date="2019-03" db="EMBL/GenBank/DDBJ databases">
        <title>Genomic Encyclopedia of Type Strains, Phase IV (KMG-IV): sequencing the most valuable type-strain genomes for metagenomic binning, comparative biology and taxonomic classification.</title>
        <authorList>
            <person name="Goeker M."/>
        </authorList>
    </citation>
    <scope>NUCLEOTIDE SEQUENCE [LARGE SCALE GENOMIC DNA]</scope>
    <source>
        <strain evidence="4 5">DSM 21667</strain>
    </source>
</reference>
<comment type="caution">
    <text evidence="4">The sequence shown here is derived from an EMBL/GenBank/DDBJ whole genome shotgun (WGS) entry which is preliminary data.</text>
</comment>
<proteinExistence type="inferred from homology"/>
<dbReference type="RefSeq" id="WP_133816747.1">
    <property type="nucleotide sequence ID" value="NZ_SNZH01000001.1"/>
</dbReference>
<dbReference type="PANTHER" id="PTHR37302:SF1">
    <property type="entry name" value="PROTEIN DINB"/>
    <property type="match status" value="1"/>
</dbReference>
<comment type="similarity">
    <text evidence="1">Belongs to the DinB family.</text>
</comment>
<evidence type="ECO:0000313" key="5">
    <source>
        <dbReference type="Proteomes" id="UP000295293"/>
    </source>
</evidence>
<evidence type="ECO:0000256" key="2">
    <source>
        <dbReference type="ARBA" id="ARBA00022723"/>
    </source>
</evidence>
<evidence type="ECO:0000313" key="4">
    <source>
        <dbReference type="EMBL" id="TDR48627.1"/>
    </source>
</evidence>
<accession>A0A4R6Z9M9</accession>
<dbReference type="Gene3D" id="1.20.120.450">
    <property type="entry name" value="dinb family like domain"/>
    <property type="match status" value="1"/>
</dbReference>
<dbReference type="Pfam" id="PF05163">
    <property type="entry name" value="DinB"/>
    <property type="match status" value="1"/>
</dbReference>